<comment type="subunit">
    <text evidence="3">Homopentamer.</text>
</comment>
<dbReference type="AlphaFoldDB" id="A0A1W1CRW0"/>
<dbReference type="InterPro" id="IPR040026">
    <property type="entry name" value="FliD"/>
</dbReference>
<evidence type="ECO:0000256" key="8">
    <source>
        <dbReference type="SAM" id="Coils"/>
    </source>
</evidence>
<dbReference type="EMBL" id="FPHH01000113">
    <property type="protein sequence ID" value="SFV68524.1"/>
    <property type="molecule type" value="Genomic_DNA"/>
</dbReference>
<dbReference type="PANTHER" id="PTHR30288">
    <property type="entry name" value="FLAGELLAR CAP/ASSEMBLY PROTEIN FLID"/>
    <property type="match status" value="1"/>
</dbReference>
<feature type="region of interest" description="Disordered" evidence="9">
    <location>
        <begin position="194"/>
        <end position="217"/>
    </location>
</feature>
<keyword evidence="5" id="KW-0975">Bacterial flagellum</keyword>
<evidence type="ECO:0000256" key="1">
    <source>
        <dbReference type="ARBA" id="ARBA00004365"/>
    </source>
</evidence>
<keyword evidence="4 8" id="KW-0175">Coiled coil</keyword>
<keyword evidence="12" id="KW-0282">Flagellum</keyword>
<dbReference type="Pfam" id="PF07195">
    <property type="entry name" value="FliD_C"/>
    <property type="match status" value="1"/>
</dbReference>
<comment type="similarity">
    <text evidence="2">Belongs to the FliD family.</text>
</comment>
<dbReference type="GO" id="GO:0009421">
    <property type="term" value="C:bacterial-type flagellum filament cap"/>
    <property type="evidence" value="ECO:0007669"/>
    <property type="project" value="InterPro"/>
</dbReference>
<keyword evidence="12" id="KW-0969">Cilium</keyword>
<evidence type="ECO:0000256" key="3">
    <source>
        <dbReference type="ARBA" id="ARBA00011255"/>
    </source>
</evidence>
<evidence type="ECO:0000256" key="2">
    <source>
        <dbReference type="ARBA" id="ARBA00009764"/>
    </source>
</evidence>
<dbReference type="PANTHER" id="PTHR30288:SF0">
    <property type="entry name" value="FLAGELLAR HOOK-ASSOCIATED PROTEIN 2"/>
    <property type="match status" value="1"/>
</dbReference>
<dbReference type="InterPro" id="IPR010809">
    <property type="entry name" value="FliD_C"/>
</dbReference>
<sequence length="470" mass="50928">MGMSSLGAGSGVLTQDLIDKLKNADKAQYVTPIDKKILKEKSQISAFGIDDALMDNLHDSALSLTQFGTFSSRVATSSVESVANVTANEGSDLQSFSLDVSQLATKETDESDSFGSATDKIATDDGSLTLDIKNAAGDVTSSYDIDYNADMTLTDLRDAINDKAGDELHASIVQVGDGDFRLFLNANKEGADQNFSITDNDGNLSDDNGASDGGTNLTDNMSTTVDGVNAKFKYNGQDIERSSNSITDLLSGVTIDLKSTGTTNIDVKQDRQKIEDKINNFIDKYNSAMFQLNQDTKSSQKEKERGIFSSSGTMRNMKREMQNLINSVGGTGGMLQDYGIKYGVDGRLSLDSEKLNEQLDKNPDNVKAFFQGGTFTNPDGTTTELKGAFNKIEEQVSKYSKFGGILDNYKNSMSHTLDSLETQKEKATKRLEAKYATMAKRWSAYDAMISKLNAASTTLTTMIDALAPQK</sequence>
<evidence type="ECO:0000256" key="7">
    <source>
        <dbReference type="ARBA" id="ARBA00033192"/>
    </source>
</evidence>
<name>A0A1W1CRW0_9ZZZZ</name>
<dbReference type="GO" id="GO:0009424">
    <property type="term" value="C:bacterial-type flagellum hook"/>
    <property type="evidence" value="ECO:0007669"/>
    <property type="project" value="InterPro"/>
</dbReference>
<dbReference type="InterPro" id="IPR010810">
    <property type="entry name" value="Flagellin_hook_IN_motif"/>
</dbReference>
<feature type="domain" description="Flagellar hook-associated protein 2 N-terminal" evidence="10">
    <location>
        <begin position="10"/>
        <end position="106"/>
    </location>
</feature>
<dbReference type="Pfam" id="PF02465">
    <property type="entry name" value="FliD_N"/>
    <property type="match status" value="1"/>
</dbReference>
<feature type="domain" description="Flagellar hook-associated protein 2 C-terminal" evidence="11">
    <location>
        <begin position="228"/>
        <end position="454"/>
    </location>
</feature>
<evidence type="ECO:0000259" key="11">
    <source>
        <dbReference type="Pfam" id="PF07195"/>
    </source>
</evidence>
<dbReference type="Pfam" id="PF07196">
    <property type="entry name" value="Flagellin_IN"/>
    <property type="match status" value="1"/>
</dbReference>
<comment type="subcellular location">
    <subcellularLocation>
        <location evidence="1">Bacterial flagellum</location>
    </subcellularLocation>
</comment>
<dbReference type="GO" id="GO:0071973">
    <property type="term" value="P:bacterial-type flagellum-dependent cell motility"/>
    <property type="evidence" value="ECO:0007669"/>
    <property type="project" value="TreeGrafter"/>
</dbReference>
<evidence type="ECO:0000256" key="6">
    <source>
        <dbReference type="ARBA" id="ARBA00033074"/>
    </source>
</evidence>
<proteinExistence type="inferred from homology"/>
<protein>
    <recommendedName>
        <fullName evidence="7">Filament cap protein</fullName>
    </recommendedName>
    <alternativeName>
        <fullName evidence="6">Flagellar cap protein</fullName>
    </alternativeName>
</protein>
<organism evidence="12">
    <name type="scientific">hydrothermal vent metagenome</name>
    <dbReference type="NCBI Taxonomy" id="652676"/>
    <lineage>
        <taxon>unclassified sequences</taxon>
        <taxon>metagenomes</taxon>
        <taxon>ecological metagenomes</taxon>
    </lineage>
</organism>
<evidence type="ECO:0000256" key="5">
    <source>
        <dbReference type="ARBA" id="ARBA00023143"/>
    </source>
</evidence>
<dbReference type="InterPro" id="IPR003481">
    <property type="entry name" value="FliD_N"/>
</dbReference>
<feature type="coiled-coil region" evidence="8">
    <location>
        <begin position="410"/>
        <end position="437"/>
    </location>
</feature>
<evidence type="ECO:0000259" key="10">
    <source>
        <dbReference type="Pfam" id="PF02465"/>
    </source>
</evidence>
<gene>
    <name evidence="12" type="ORF">MNB_SM-5-244</name>
</gene>
<keyword evidence="12" id="KW-0966">Cell projection</keyword>
<evidence type="ECO:0000313" key="12">
    <source>
        <dbReference type="EMBL" id="SFV68524.1"/>
    </source>
</evidence>
<evidence type="ECO:0000256" key="9">
    <source>
        <dbReference type="SAM" id="MobiDB-lite"/>
    </source>
</evidence>
<evidence type="ECO:0000256" key="4">
    <source>
        <dbReference type="ARBA" id="ARBA00023054"/>
    </source>
</evidence>
<accession>A0A1W1CRW0</accession>
<reference evidence="12" key="1">
    <citation type="submission" date="2016-10" db="EMBL/GenBank/DDBJ databases">
        <authorList>
            <person name="de Groot N.N."/>
        </authorList>
    </citation>
    <scope>NUCLEOTIDE SEQUENCE</scope>
</reference>
<dbReference type="GO" id="GO:0007155">
    <property type="term" value="P:cell adhesion"/>
    <property type="evidence" value="ECO:0007669"/>
    <property type="project" value="InterPro"/>
</dbReference>